<organism evidence="1">
    <name type="scientific">Desulfurella acetivorans</name>
    <dbReference type="NCBI Taxonomy" id="33002"/>
    <lineage>
        <taxon>Bacteria</taxon>
        <taxon>Pseudomonadati</taxon>
        <taxon>Campylobacterota</taxon>
        <taxon>Desulfurellia</taxon>
        <taxon>Desulfurellales</taxon>
        <taxon>Desulfurellaceae</taxon>
        <taxon>Desulfurella</taxon>
    </lineage>
</organism>
<proteinExistence type="predicted"/>
<name>A0A7C6E7Z3_DESAE</name>
<dbReference type="AlphaFoldDB" id="A0A7C6E7Z3"/>
<comment type="caution">
    <text evidence="1">The sequence shown here is derived from an EMBL/GenBank/DDBJ whole genome shotgun (WGS) entry which is preliminary data.</text>
</comment>
<sequence>MIIIYAIDKLVIWTNSNIKLNDNCIESSLSKDVLHIAIANPKLALYGRASIEALKTANIYDKVEKKIVFANGCITGSTICTST</sequence>
<dbReference type="Pfam" id="PF13531">
    <property type="entry name" value="SBP_bac_11"/>
    <property type="match status" value="1"/>
</dbReference>
<dbReference type="Gene3D" id="3.40.190.10">
    <property type="entry name" value="Periplasmic binding protein-like II"/>
    <property type="match status" value="1"/>
</dbReference>
<accession>A0A7C6E7Z3</accession>
<evidence type="ECO:0000313" key="1">
    <source>
        <dbReference type="EMBL" id="HHS48490.1"/>
    </source>
</evidence>
<reference evidence="1" key="1">
    <citation type="journal article" date="2020" name="mSystems">
        <title>Genome- and Community-Level Interaction Insights into Carbon Utilization and Element Cycling Functions of Hydrothermarchaeota in Hydrothermal Sediment.</title>
        <authorList>
            <person name="Zhou Z."/>
            <person name="Liu Y."/>
            <person name="Xu W."/>
            <person name="Pan J."/>
            <person name="Luo Z.H."/>
            <person name="Li M."/>
        </authorList>
    </citation>
    <scope>NUCLEOTIDE SEQUENCE [LARGE SCALE GENOMIC DNA]</scope>
    <source>
        <strain evidence="1">SpSt-1135</strain>
    </source>
</reference>
<dbReference type="Proteomes" id="UP000886400">
    <property type="component" value="Unassembled WGS sequence"/>
</dbReference>
<dbReference type="SUPFAM" id="SSF53850">
    <property type="entry name" value="Periplasmic binding protein-like II"/>
    <property type="match status" value="1"/>
</dbReference>
<protein>
    <submittedName>
        <fullName evidence="1">Uncharacterized protein</fullName>
    </submittedName>
</protein>
<gene>
    <name evidence="1" type="ORF">ENM99_01300</name>
</gene>
<dbReference type="EMBL" id="DRZX01000061">
    <property type="protein sequence ID" value="HHS48490.1"/>
    <property type="molecule type" value="Genomic_DNA"/>
</dbReference>